<accession>A0A561PXB5</accession>
<name>A0A561PXB5_9BACT</name>
<sequence>MAAVNPYLSFNGNCADAFNFYKGVFGKDFLVMSRYSDIQIEHMSDPSESHKIMHVALPVGGDTILMGSDRPNMMGPGTEGNMFSVAIAADSEAEADKLYNGLAAGGMVGMPMGKAPWGAYFGMCTDKFGIQWMINHDYSRQ</sequence>
<dbReference type="SUPFAM" id="SSF54593">
    <property type="entry name" value="Glyoxalase/Bleomycin resistance protein/Dihydroxybiphenyl dioxygenase"/>
    <property type="match status" value="1"/>
</dbReference>
<dbReference type="Pfam" id="PF00903">
    <property type="entry name" value="Glyoxalase"/>
    <property type="match status" value="1"/>
</dbReference>
<dbReference type="Proteomes" id="UP000320811">
    <property type="component" value="Unassembled WGS sequence"/>
</dbReference>
<dbReference type="Gene3D" id="3.10.180.10">
    <property type="entry name" value="2,3-Dihydroxybiphenyl 1,2-Dioxygenase, domain 1"/>
    <property type="match status" value="1"/>
</dbReference>
<proteinExistence type="predicted"/>
<evidence type="ECO:0000313" key="3">
    <source>
        <dbReference type="Proteomes" id="UP000320811"/>
    </source>
</evidence>
<gene>
    <name evidence="2" type="ORF">FHW36_102523</name>
</gene>
<dbReference type="InterPro" id="IPR028973">
    <property type="entry name" value="PhnB-like"/>
</dbReference>
<comment type="caution">
    <text evidence="2">The sequence shown here is derived from an EMBL/GenBank/DDBJ whole genome shotgun (WGS) entry which is preliminary data.</text>
</comment>
<dbReference type="AlphaFoldDB" id="A0A561PXB5"/>
<keyword evidence="3" id="KW-1185">Reference proteome</keyword>
<reference evidence="2 3" key="1">
    <citation type="submission" date="2019-06" db="EMBL/GenBank/DDBJ databases">
        <title>Sorghum-associated microbial communities from plants grown in Nebraska, USA.</title>
        <authorList>
            <person name="Schachtman D."/>
        </authorList>
    </citation>
    <scope>NUCLEOTIDE SEQUENCE [LARGE SCALE GENOMIC DNA]</scope>
    <source>
        <strain evidence="2 3">1209</strain>
    </source>
</reference>
<dbReference type="OrthoDB" id="9795306at2"/>
<dbReference type="InterPro" id="IPR029068">
    <property type="entry name" value="Glyas_Bleomycin-R_OHBP_Dase"/>
</dbReference>
<evidence type="ECO:0000259" key="1">
    <source>
        <dbReference type="Pfam" id="PF00903"/>
    </source>
</evidence>
<organism evidence="2 3">
    <name type="scientific">Chitinophaga polysaccharea</name>
    <dbReference type="NCBI Taxonomy" id="1293035"/>
    <lineage>
        <taxon>Bacteria</taxon>
        <taxon>Pseudomonadati</taxon>
        <taxon>Bacteroidota</taxon>
        <taxon>Chitinophagia</taxon>
        <taxon>Chitinophagales</taxon>
        <taxon>Chitinophagaceae</taxon>
        <taxon>Chitinophaga</taxon>
    </lineage>
</organism>
<dbReference type="CDD" id="cd06588">
    <property type="entry name" value="PhnB_like"/>
    <property type="match status" value="1"/>
</dbReference>
<dbReference type="PANTHER" id="PTHR33990">
    <property type="entry name" value="PROTEIN YJDN-RELATED"/>
    <property type="match status" value="1"/>
</dbReference>
<dbReference type="RefSeq" id="WP_145667077.1">
    <property type="nucleotide sequence ID" value="NZ_VIWO01000002.1"/>
</dbReference>
<feature type="domain" description="Glyoxalase/fosfomycin resistance/dioxygenase" evidence="1">
    <location>
        <begin position="6"/>
        <end position="134"/>
    </location>
</feature>
<dbReference type="PANTHER" id="PTHR33990:SF1">
    <property type="entry name" value="PROTEIN YJDN"/>
    <property type="match status" value="1"/>
</dbReference>
<evidence type="ECO:0000313" key="2">
    <source>
        <dbReference type="EMBL" id="TWF42762.1"/>
    </source>
</evidence>
<dbReference type="InterPro" id="IPR004360">
    <property type="entry name" value="Glyas_Fos-R_dOase_dom"/>
</dbReference>
<protein>
    <submittedName>
        <fullName evidence="2">PhnB protein</fullName>
    </submittedName>
</protein>
<dbReference type="EMBL" id="VIWO01000002">
    <property type="protein sequence ID" value="TWF42762.1"/>
    <property type="molecule type" value="Genomic_DNA"/>
</dbReference>